<dbReference type="EMBL" id="AWFH01000012">
    <property type="protein sequence ID" value="KCZ61600.1"/>
    <property type="molecule type" value="Genomic_DNA"/>
</dbReference>
<dbReference type="GO" id="GO:0016787">
    <property type="term" value="F:hydrolase activity"/>
    <property type="evidence" value="ECO:0007669"/>
    <property type="project" value="UniProtKB-KW"/>
</dbReference>
<evidence type="ECO:0000259" key="14">
    <source>
        <dbReference type="PROSITE" id="PS51195"/>
    </source>
</evidence>
<feature type="domain" description="Helicase C-terminal" evidence="13">
    <location>
        <begin position="234"/>
        <end position="379"/>
    </location>
</feature>
<dbReference type="InterPro" id="IPR014001">
    <property type="entry name" value="Helicase_ATP-bd"/>
</dbReference>
<dbReference type="PANTHER" id="PTHR47959:SF13">
    <property type="entry name" value="ATP-DEPENDENT RNA HELICASE RHLE"/>
    <property type="match status" value="1"/>
</dbReference>
<evidence type="ECO:0000256" key="3">
    <source>
        <dbReference type="ARBA" id="ARBA00022741"/>
    </source>
</evidence>
<dbReference type="GO" id="GO:0003676">
    <property type="term" value="F:nucleic acid binding"/>
    <property type="evidence" value="ECO:0007669"/>
    <property type="project" value="InterPro"/>
</dbReference>
<comment type="caution">
    <text evidence="15">The sequence shown here is derived from an EMBL/GenBank/DDBJ whole genome shotgun (WGS) entry which is preliminary data.</text>
</comment>
<feature type="compositionally biased region" description="Gly residues" evidence="11">
    <location>
        <begin position="396"/>
        <end position="411"/>
    </location>
</feature>
<keyword evidence="6" id="KW-0067">ATP-binding</keyword>
<evidence type="ECO:0000313" key="15">
    <source>
        <dbReference type="EMBL" id="KCZ61600.1"/>
    </source>
</evidence>
<evidence type="ECO:0000313" key="16">
    <source>
        <dbReference type="Proteomes" id="UP000024547"/>
    </source>
</evidence>
<feature type="region of interest" description="Disordered" evidence="11">
    <location>
        <begin position="380"/>
        <end position="475"/>
    </location>
</feature>
<feature type="domain" description="DEAD-box RNA helicase Q" evidence="14">
    <location>
        <begin position="2"/>
        <end position="30"/>
    </location>
</feature>
<protein>
    <recommendedName>
        <fullName evidence="9">DEAD-box ATP-dependent RNA helicase RhpA</fullName>
        <ecNumber evidence="1">3.6.4.13</ecNumber>
    </recommendedName>
</protein>
<dbReference type="CDD" id="cd00268">
    <property type="entry name" value="DEADc"/>
    <property type="match status" value="1"/>
</dbReference>
<dbReference type="SUPFAM" id="SSF52540">
    <property type="entry name" value="P-loop containing nucleoside triphosphate hydrolases"/>
    <property type="match status" value="1"/>
</dbReference>
<keyword evidence="5" id="KW-0347">Helicase</keyword>
<dbReference type="AlphaFoldDB" id="A0A059E1Y1"/>
<dbReference type="InterPro" id="IPR027417">
    <property type="entry name" value="P-loop_NTPase"/>
</dbReference>
<dbReference type="RefSeq" id="WP_035550657.1">
    <property type="nucleotide sequence ID" value="NZ_AWFH01000012.1"/>
</dbReference>
<dbReference type="eggNOG" id="COG0513">
    <property type="taxonomic scope" value="Bacteria"/>
</dbReference>
<dbReference type="SMART" id="SM00487">
    <property type="entry name" value="DEXDc"/>
    <property type="match status" value="1"/>
</dbReference>
<dbReference type="InterPro" id="IPR050079">
    <property type="entry name" value="DEAD_box_RNA_helicase"/>
</dbReference>
<dbReference type="EC" id="3.6.4.13" evidence="1"/>
<evidence type="ECO:0000256" key="10">
    <source>
        <dbReference type="PROSITE-ProRule" id="PRU00552"/>
    </source>
</evidence>
<reference evidence="15 16" key="1">
    <citation type="journal article" date="2014" name="Antonie Van Leeuwenhoek">
        <title>Hyphomonas beringensis sp. nov. and Hyphomonas chukchiensis sp. nov., isolated from surface seawater of the Bering Sea and Chukchi Sea.</title>
        <authorList>
            <person name="Li C."/>
            <person name="Lai Q."/>
            <person name="Li G."/>
            <person name="Dong C."/>
            <person name="Wang J."/>
            <person name="Liao Y."/>
            <person name="Shao Z."/>
        </authorList>
    </citation>
    <scope>NUCLEOTIDE SEQUENCE [LARGE SCALE GENOMIC DNA]</scope>
    <source>
        <strain evidence="15 16">22II1-22F38</strain>
    </source>
</reference>
<dbReference type="PATRIC" id="fig|1280948.3.peg.1507"/>
<dbReference type="InterPro" id="IPR011545">
    <property type="entry name" value="DEAD/DEAH_box_helicase_dom"/>
</dbReference>
<dbReference type="GO" id="GO:0003724">
    <property type="term" value="F:RNA helicase activity"/>
    <property type="evidence" value="ECO:0007669"/>
    <property type="project" value="UniProtKB-EC"/>
</dbReference>
<name>A0A059E1Y1_9PROT</name>
<evidence type="ECO:0000256" key="2">
    <source>
        <dbReference type="ARBA" id="ARBA00022490"/>
    </source>
</evidence>
<dbReference type="PANTHER" id="PTHR47959">
    <property type="entry name" value="ATP-DEPENDENT RNA HELICASE RHLE-RELATED"/>
    <property type="match status" value="1"/>
</dbReference>
<evidence type="ECO:0000256" key="1">
    <source>
        <dbReference type="ARBA" id="ARBA00012552"/>
    </source>
</evidence>
<evidence type="ECO:0000256" key="4">
    <source>
        <dbReference type="ARBA" id="ARBA00022801"/>
    </source>
</evidence>
<feature type="compositionally biased region" description="Low complexity" evidence="11">
    <location>
        <begin position="441"/>
        <end position="455"/>
    </location>
</feature>
<dbReference type="InterPro" id="IPR014014">
    <property type="entry name" value="RNA_helicase_DEAD_Q_motif"/>
</dbReference>
<dbReference type="GO" id="GO:0005524">
    <property type="term" value="F:ATP binding"/>
    <property type="evidence" value="ECO:0007669"/>
    <property type="project" value="UniProtKB-KW"/>
</dbReference>
<dbReference type="PROSITE" id="PS51194">
    <property type="entry name" value="HELICASE_CTER"/>
    <property type="match status" value="1"/>
</dbReference>
<dbReference type="CDD" id="cd18787">
    <property type="entry name" value="SF2_C_DEAD"/>
    <property type="match status" value="1"/>
</dbReference>
<keyword evidence="4" id="KW-0378">Hydrolase</keyword>
<keyword evidence="3" id="KW-0547">Nucleotide-binding</keyword>
<dbReference type="Proteomes" id="UP000024547">
    <property type="component" value="Unassembled WGS sequence"/>
</dbReference>
<feature type="domain" description="Helicase ATP-binding" evidence="12">
    <location>
        <begin position="33"/>
        <end position="208"/>
    </location>
</feature>
<evidence type="ECO:0000256" key="7">
    <source>
        <dbReference type="ARBA" id="ARBA00038437"/>
    </source>
</evidence>
<evidence type="ECO:0000256" key="8">
    <source>
        <dbReference type="ARBA" id="ARBA00047984"/>
    </source>
</evidence>
<proteinExistence type="inferred from homology"/>
<keyword evidence="16" id="KW-1185">Reference proteome</keyword>
<dbReference type="STRING" id="1280948.HY36_03385"/>
<feature type="short sequence motif" description="Q motif" evidence="10">
    <location>
        <begin position="2"/>
        <end position="30"/>
    </location>
</feature>
<dbReference type="Gene3D" id="3.40.50.300">
    <property type="entry name" value="P-loop containing nucleotide triphosphate hydrolases"/>
    <property type="match status" value="2"/>
</dbReference>
<organism evidence="15 16">
    <name type="scientific">Hyphomonas atlantica</name>
    <dbReference type="NCBI Taxonomy" id="1280948"/>
    <lineage>
        <taxon>Bacteria</taxon>
        <taxon>Pseudomonadati</taxon>
        <taxon>Pseudomonadota</taxon>
        <taxon>Alphaproteobacteria</taxon>
        <taxon>Hyphomonadales</taxon>
        <taxon>Hyphomonadaceae</taxon>
        <taxon>Hyphomonas</taxon>
    </lineage>
</organism>
<dbReference type="SMART" id="SM00490">
    <property type="entry name" value="HELICc"/>
    <property type="match status" value="1"/>
</dbReference>
<dbReference type="PROSITE" id="PS51192">
    <property type="entry name" value="HELICASE_ATP_BIND_1"/>
    <property type="match status" value="1"/>
</dbReference>
<evidence type="ECO:0000256" key="6">
    <source>
        <dbReference type="ARBA" id="ARBA00022840"/>
    </source>
</evidence>
<comment type="catalytic activity">
    <reaction evidence="8">
        <text>ATP + H2O = ADP + phosphate + H(+)</text>
        <dbReference type="Rhea" id="RHEA:13065"/>
        <dbReference type="ChEBI" id="CHEBI:15377"/>
        <dbReference type="ChEBI" id="CHEBI:15378"/>
        <dbReference type="ChEBI" id="CHEBI:30616"/>
        <dbReference type="ChEBI" id="CHEBI:43474"/>
        <dbReference type="ChEBI" id="CHEBI:456216"/>
        <dbReference type="EC" id="3.6.4.13"/>
    </reaction>
</comment>
<sequence>MTQFTELGLAEPILKAIAVEGYTKPTPIQAQSIPTLLEGRDLVGIAQTGTGKTAAFVLPLLSRLAANPGRPQAKSARILILAPTRELAAQIAESVRIYGKEMKLSTTIVVGGVKPGGQVRALARGVDVLVATPGRLLDHMETGAVKLSGTEAVVLDEADQMMDMGFLPAIRKVMKAIPVRRQTLLFSATMPKEIRALANDFLRDPAEVTVATVSKPAEKIDQAVYMVQGTAKPRLLAEVLSVDDMDRAIVFTRTKHGADKVVRFLANEGLYAEAIHGNKSQNQRIRALNAFKSGKAPILVATDIAARGIDIDGVSHVVNMDMPNLPESYVHRIGRTARAGRSGIALSFVGNDERGYLRDIEKLIGRKIDRIDLPEDMALDLSLPEEPGPHTKQSRGRGGQGRGGQGAGRRQGGQSQNRARSGGGKGPRKSGGKPGGDRNGGNRPAARAESGQSGSHQGGGQKRRSRPKKSWSPVG</sequence>
<gene>
    <name evidence="15" type="ORF">HY36_03385</name>
</gene>
<dbReference type="Pfam" id="PF00271">
    <property type="entry name" value="Helicase_C"/>
    <property type="match status" value="1"/>
</dbReference>
<dbReference type="PROSITE" id="PS51195">
    <property type="entry name" value="Q_MOTIF"/>
    <property type="match status" value="1"/>
</dbReference>
<evidence type="ECO:0000259" key="13">
    <source>
        <dbReference type="PROSITE" id="PS51194"/>
    </source>
</evidence>
<dbReference type="InterPro" id="IPR044742">
    <property type="entry name" value="DEAD/DEAH_RhlB"/>
</dbReference>
<evidence type="ECO:0000256" key="5">
    <source>
        <dbReference type="ARBA" id="ARBA00022806"/>
    </source>
</evidence>
<evidence type="ECO:0000256" key="9">
    <source>
        <dbReference type="ARBA" id="ARBA00074363"/>
    </source>
</evidence>
<dbReference type="OrthoDB" id="9805696at2"/>
<dbReference type="InterPro" id="IPR001650">
    <property type="entry name" value="Helicase_C-like"/>
</dbReference>
<dbReference type="FunFam" id="3.40.50.300:FF:000108">
    <property type="entry name" value="ATP-dependent RNA helicase RhlE"/>
    <property type="match status" value="1"/>
</dbReference>
<accession>A0A059E1Y1</accession>
<evidence type="ECO:0000256" key="11">
    <source>
        <dbReference type="SAM" id="MobiDB-lite"/>
    </source>
</evidence>
<comment type="similarity">
    <text evidence="7">Belongs to the DEAD box helicase family.</text>
</comment>
<evidence type="ECO:0000259" key="12">
    <source>
        <dbReference type="PROSITE" id="PS51192"/>
    </source>
</evidence>
<dbReference type="GO" id="GO:0009266">
    <property type="term" value="P:response to temperature stimulus"/>
    <property type="evidence" value="ECO:0007669"/>
    <property type="project" value="UniProtKB-ARBA"/>
</dbReference>
<dbReference type="GO" id="GO:0042255">
    <property type="term" value="P:ribosome assembly"/>
    <property type="evidence" value="ECO:0007669"/>
    <property type="project" value="UniProtKB-ARBA"/>
</dbReference>
<dbReference type="Pfam" id="PF00270">
    <property type="entry name" value="DEAD"/>
    <property type="match status" value="1"/>
</dbReference>
<dbReference type="GO" id="GO:0005829">
    <property type="term" value="C:cytosol"/>
    <property type="evidence" value="ECO:0007669"/>
    <property type="project" value="TreeGrafter"/>
</dbReference>
<keyword evidence="2" id="KW-0963">Cytoplasm</keyword>